<dbReference type="PRINTS" id="PR00407">
    <property type="entry name" value="EUMOPTERIN"/>
</dbReference>
<keyword evidence="11" id="KW-1185">Reference proteome</keyword>
<keyword evidence="2" id="KW-0500">Molybdenum</keyword>
<name>A0AAD5SE69_9FUNG</name>
<reference evidence="10" key="1">
    <citation type="submission" date="2020-05" db="EMBL/GenBank/DDBJ databases">
        <title>Phylogenomic resolution of chytrid fungi.</title>
        <authorList>
            <person name="Stajich J.E."/>
            <person name="Amses K."/>
            <person name="Simmons R."/>
            <person name="Seto K."/>
            <person name="Myers J."/>
            <person name="Bonds A."/>
            <person name="Quandt C.A."/>
            <person name="Barry K."/>
            <person name="Liu P."/>
            <person name="Grigoriev I."/>
            <person name="Longcore J.E."/>
            <person name="James T.Y."/>
        </authorList>
    </citation>
    <scope>NUCLEOTIDE SEQUENCE</scope>
    <source>
        <strain evidence="10">JEL0318</strain>
    </source>
</reference>
<dbReference type="EMBL" id="JADGJD010000350">
    <property type="protein sequence ID" value="KAJ3051859.1"/>
    <property type="molecule type" value="Genomic_DNA"/>
</dbReference>
<evidence type="ECO:0000256" key="5">
    <source>
        <dbReference type="ARBA" id="ARBA00023002"/>
    </source>
</evidence>
<dbReference type="AlphaFoldDB" id="A0AAD5SE69"/>
<evidence type="ECO:0008006" key="12">
    <source>
        <dbReference type="Google" id="ProtNLM"/>
    </source>
</evidence>
<dbReference type="FunFam" id="3.90.420.10:FF:000003">
    <property type="entry name" value="Nitrate reductase"/>
    <property type="match status" value="1"/>
</dbReference>
<gene>
    <name evidence="10" type="ORF">HK097_007131</name>
</gene>
<dbReference type="Pfam" id="PF03404">
    <property type="entry name" value="Mo-co_dimer"/>
    <property type="match status" value="1"/>
</dbReference>
<dbReference type="InterPro" id="IPR022407">
    <property type="entry name" value="OxRdtase_Mopterin_BS"/>
</dbReference>
<dbReference type="Proteomes" id="UP001212841">
    <property type="component" value="Unassembled WGS sequence"/>
</dbReference>
<dbReference type="InterPro" id="IPR000572">
    <property type="entry name" value="OxRdtase_Mopterin-bd_dom"/>
</dbReference>
<feature type="compositionally biased region" description="Low complexity" evidence="7">
    <location>
        <begin position="10"/>
        <end position="20"/>
    </location>
</feature>
<accession>A0AAD5SE69</accession>
<dbReference type="GO" id="GO:0020037">
    <property type="term" value="F:heme binding"/>
    <property type="evidence" value="ECO:0007669"/>
    <property type="project" value="TreeGrafter"/>
</dbReference>
<dbReference type="Gene3D" id="3.90.420.10">
    <property type="entry name" value="Oxidoreductase, molybdopterin-binding domain"/>
    <property type="match status" value="1"/>
</dbReference>
<keyword evidence="3" id="KW-0349">Heme</keyword>
<dbReference type="Pfam" id="PF00174">
    <property type="entry name" value="Oxidored_molyb"/>
    <property type="match status" value="1"/>
</dbReference>
<dbReference type="GO" id="GO:0006790">
    <property type="term" value="P:sulfur compound metabolic process"/>
    <property type="evidence" value="ECO:0007669"/>
    <property type="project" value="TreeGrafter"/>
</dbReference>
<feature type="compositionally biased region" description="Basic and acidic residues" evidence="7">
    <location>
        <begin position="212"/>
        <end position="307"/>
    </location>
</feature>
<keyword evidence="5" id="KW-0560">Oxidoreductase</keyword>
<dbReference type="PANTHER" id="PTHR19372:SF7">
    <property type="entry name" value="SULFITE OXIDASE, MITOCHONDRIAL"/>
    <property type="match status" value="1"/>
</dbReference>
<organism evidence="10 11">
    <name type="scientific">Rhizophlyctis rosea</name>
    <dbReference type="NCBI Taxonomy" id="64517"/>
    <lineage>
        <taxon>Eukaryota</taxon>
        <taxon>Fungi</taxon>
        <taxon>Fungi incertae sedis</taxon>
        <taxon>Chytridiomycota</taxon>
        <taxon>Chytridiomycota incertae sedis</taxon>
        <taxon>Chytridiomycetes</taxon>
        <taxon>Rhizophlyctidales</taxon>
        <taxon>Rhizophlyctidaceae</taxon>
        <taxon>Rhizophlyctis</taxon>
    </lineage>
</organism>
<dbReference type="PANTHER" id="PTHR19372">
    <property type="entry name" value="SULFITE REDUCTASE"/>
    <property type="match status" value="1"/>
</dbReference>
<evidence type="ECO:0000256" key="6">
    <source>
        <dbReference type="ARBA" id="ARBA00023004"/>
    </source>
</evidence>
<comment type="caution">
    <text evidence="10">The sequence shown here is derived from an EMBL/GenBank/DDBJ whole genome shotgun (WGS) entry which is preliminary data.</text>
</comment>
<feature type="compositionally biased region" description="Basic and acidic residues" evidence="7">
    <location>
        <begin position="120"/>
        <end position="136"/>
    </location>
</feature>
<protein>
    <recommendedName>
        <fullName evidence="12">Sulfite oxidase</fullName>
    </recommendedName>
</protein>
<keyword evidence="4" id="KW-0479">Metal-binding</keyword>
<dbReference type="SUPFAM" id="SSF81296">
    <property type="entry name" value="E set domains"/>
    <property type="match status" value="1"/>
</dbReference>
<feature type="region of interest" description="Disordered" evidence="7">
    <location>
        <begin position="1"/>
        <end position="315"/>
    </location>
</feature>
<dbReference type="InterPro" id="IPR014756">
    <property type="entry name" value="Ig_E-set"/>
</dbReference>
<evidence type="ECO:0000259" key="9">
    <source>
        <dbReference type="Pfam" id="PF03404"/>
    </source>
</evidence>
<feature type="compositionally biased region" description="Basic and acidic residues" evidence="7">
    <location>
        <begin position="143"/>
        <end position="157"/>
    </location>
</feature>
<dbReference type="GO" id="GO:0043436">
    <property type="term" value="P:oxoacid metabolic process"/>
    <property type="evidence" value="ECO:0007669"/>
    <property type="project" value="UniProtKB-ARBA"/>
</dbReference>
<dbReference type="InterPro" id="IPR008335">
    <property type="entry name" value="Mopterin_OxRdtase_euk"/>
</dbReference>
<comment type="cofactor">
    <cofactor evidence="1">
        <name>Mo-molybdopterin</name>
        <dbReference type="ChEBI" id="CHEBI:71302"/>
    </cofactor>
</comment>
<keyword evidence="6" id="KW-0408">Iron</keyword>
<dbReference type="GO" id="GO:0008482">
    <property type="term" value="F:sulfite oxidase activity"/>
    <property type="evidence" value="ECO:0007669"/>
    <property type="project" value="TreeGrafter"/>
</dbReference>
<feature type="domain" description="Moybdenum cofactor oxidoreductase dimerisation" evidence="9">
    <location>
        <begin position="607"/>
        <end position="734"/>
    </location>
</feature>
<evidence type="ECO:0000256" key="1">
    <source>
        <dbReference type="ARBA" id="ARBA00001924"/>
    </source>
</evidence>
<dbReference type="InterPro" id="IPR036374">
    <property type="entry name" value="OxRdtase_Mopterin-bd_sf"/>
</dbReference>
<feature type="compositionally biased region" description="Polar residues" evidence="7">
    <location>
        <begin position="21"/>
        <end position="35"/>
    </location>
</feature>
<dbReference type="InterPro" id="IPR005066">
    <property type="entry name" value="MoCF_OxRdtse_dimer"/>
</dbReference>
<evidence type="ECO:0000313" key="11">
    <source>
        <dbReference type="Proteomes" id="UP001212841"/>
    </source>
</evidence>
<proteinExistence type="predicted"/>
<evidence type="ECO:0000313" key="10">
    <source>
        <dbReference type="EMBL" id="KAJ3051859.1"/>
    </source>
</evidence>
<dbReference type="SUPFAM" id="SSF56524">
    <property type="entry name" value="Oxidoreductase molybdopterin-binding domain"/>
    <property type="match status" value="1"/>
</dbReference>
<evidence type="ECO:0000259" key="8">
    <source>
        <dbReference type="Pfam" id="PF00174"/>
    </source>
</evidence>
<evidence type="ECO:0000256" key="7">
    <source>
        <dbReference type="SAM" id="MobiDB-lite"/>
    </source>
</evidence>
<feature type="compositionally biased region" description="Basic and acidic residues" evidence="7">
    <location>
        <begin position="36"/>
        <end position="55"/>
    </location>
</feature>
<evidence type="ECO:0000256" key="4">
    <source>
        <dbReference type="ARBA" id="ARBA00022723"/>
    </source>
</evidence>
<evidence type="ECO:0000256" key="3">
    <source>
        <dbReference type="ARBA" id="ARBA00022617"/>
    </source>
</evidence>
<feature type="non-terminal residue" evidence="10">
    <location>
        <position position="1"/>
    </location>
</feature>
<feature type="compositionally biased region" description="Basic and acidic residues" evidence="7">
    <location>
        <begin position="189"/>
        <end position="202"/>
    </location>
</feature>
<evidence type="ECO:0000256" key="2">
    <source>
        <dbReference type="ARBA" id="ARBA00022505"/>
    </source>
</evidence>
<dbReference type="GO" id="GO:0043546">
    <property type="term" value="F:molybdopterin cofactor binding"/>
    <property type="evidence" value="ECO:0007669"/>
    <property type="project" value="InterPro"/>
</dbReference>
<dbReference type="PROSITE" id="PS00559">
    <property type="entry name" value="MOLYBDOPTERIN_EUK"/>
    <property type="match status" value="1"/>
</dbReference>
<sequence length="738" mass="82672">MSPVPDPENKTNSSHSTKSTLDQTTIKPSANQQRVQEGKHPITHEPDPNAKRDDIASGNGNNEDCDCEGHAAAERKEKNEEGSGDASADEKEKNEEGSGDASADEKVKQDDNSGEDVDMEDPRIRHPSNKKLDPKGEGYSLRDVPRLHFRDQQHEQLHWPASAPRIILDATEDEFHKQAKPKPKPPQPDGKKKEDDEKESHNKPAGGDGEEGDSKADEKHKATGDSKDEGEGKDKKEDGEEKKEGGEGKDKKEEGGEQKKEGGDGEQKAEKEGGPPKKSGSEQKKDEETTGDKHDADQKREEQDSKPDIGPPNQLHLLEHNHINSLQTDPGTTKSSPAYLRALTIEIDDRDRNTPDNWVPRRVDLIRNTGSHPMNAEPPLTELMRYGLVTPNMVHYIRNHGAVPFLEWGTHQVEVCGMVERPTKFNMDEIAEMPWINIPVTVACDGNRRGEVNMIKRSTGFTWGAGALATSYWKGVPLAYLLKQVGVKEGAKYVCFEGSDHLPNGAYGTSLTLSYVMDERNDAMIAYEMNGRALPPDHGYPCRTILPGHIGGRTVKWLKKIIVSDKESTSWYHWHDNRFIPPHITSADEAERDKWWYQSDTLLLAGPLQSVITQPSHGQRLPLAELGRDGREIEIAGYAYCGGGRKVSLVQVSIDGGRVWKYATRRFLEQPMRWEGERWWTWCHWTVNVNALELLQSQEVRVRAFDSSHTTQPDEPVWNLGGFQNNSIYKVKLAIRSP</sequence>
<dbReference type="GO" id="GO:0030151">
    <property type="term" value="F:molybdenum ion binding"/>
    <property type="evidence" value="ECO:0007669"/>
    <property type="project" value="InterPro"/>
</dbReference>
<dbReference type="Gene3D" id="2.60.40.650">
    <property type="match status" value="1"/>
</dbReference>
<feature type="compositionally biased region" description="Basic and acidic residues" evidence="7">
    <location>
        <begin position="67"/>
        <end position="81"/>
    </location>
</feature>
<feature type="domain" description="Oxidoreductase molybdopterin-binding" evidence="8">
    <location>
        <begin position="400"/>
        <end position="572"/>
    </location>
</feature>